<dbReference type="SUPFAM" id="SSF47413">
    <property type="entry name" value="lambda repressor-like DNA-binding domains"/>
    <property type="match status" value="1"/>
</dbReference>
<evidence type="ECO:0000313" key="2">
    <source>
        <dbReference type="EMBL" id="MPM09206.1"/>
    </source>
</evidence>
<dbReference type="InterPro" id="IPR010982">
    <property type="entry name" value="Lambda_DNA-bd_dom_sf"/>
</dbReference>
<accession>A0A644WZ62</accession>
<reference evidence="2" key="1">
    <citation type="submission" date="2019-08" db="EMBL/GenBank/DDBJ databases">
        <authorList>
            <person name="Kucharzyk K."/>
            <person name="Murdoch R.W."/>
            <person name="Higgins S."/>
            <person name="Loffler F."/>
        </authorList>
    </citation>
    <scope>NUCLEOTIDE SEQUENCE</scope>
</reference>
<dbReference type="PROSITE" id="PS50943">
    <property type="entry name" value="HTH_CROC1"/>
    <property type="match status" value="1"/>
</dbReference>
<dbReference type="Gene3D" id="1.10.260.40">
    <property type="entry name" value="lambda repressor-like DNA-binding domains"/>
    <property type="match status" value="1"/>
</dbReference>
<dbReference type="SMART" id="SM00530">
    <property type="entry name" value="HTH_XRE"/>
    <property type="match status" value="1"/>
</dbReference>
<name>A0A644WZ62_9ZZZZ</name>
<feature type="domain" description="HTH cro/C1-type" evidence="1">
    <location>
        <begin position="8"/>
        <end position="62"/>
    </location>
</feature>
<dbReference type="Pfam" id="PF01381">
    <property type="entry name" value="HTH_3"/>
    <property type="match status" value="1"/>
</dbReference>
<dbReference type="GO" id="GO:0003677">
    <property type="term" value="F:DNA binding"/>
    <property type="evidence" value="ECO:0007669"/>
    <property type="project" value="InterPro"/>
</dbReference>
<dbReference type="CDD" id="cd00093">
    <property type="entry name" value="HTH_XRE"/>
    <property type="match status" value="1"/>
</dbReference>
<comment type="caution">
    <text evidence="2">The sequence shown here is derived from an EMBL/GenBank/DDBJ whole genome shotgun (WGS) entry which is preliminary data.</text>
</comment>
<evidence type="ECO:0000259" key="1">
    <source>
        <dbReference type="PROSITE" id="PS50943"/>
    </source>
</evidence>
<dbReference type="AlphaFoldDB" id="A0A644WZ62"/>
<gene>
    <name evidence="2" type="ORF">SDC9_55522</name>
</gene>
<organism evidence="2">
    <name type="scientific">bioreactor metagenome</name>
    <dbReference type="NCBI Taxonomy" id="1076179"/>
    <lineage>
        <taxon>unclassified sequences</taxon>
        <taxon>metagenomes</taxon>
        <taxon>ecological metagenomes</taxon>
    </lineage>
</organism>
<proteinExistence type="predicted"/>
<dbReference type="EMBL" id="VSSQ01001542">
    <property type="protein sequence ID" value="MPM09206.1"/>
    <property type="molecule type" value="Genomic_DNA"/>
</dbReference>
<protein>
    <recommendedName>
        <fullName evidence="1">HTH cro/C1-type domain-containing protein</fullName>
    </recommendedName>
</protein>
<dbReference type="InterPro" id="IPR001387">
    <property type="entry name" value="Cro/C1-type_HTH"/>
</dbReference>
<sequence>MDSFGDIIRAEREKRNLYLRQVAAAMEIDQALISKFEKGDRKPTKEQVEKFADYFELNREEMITAWLSDKIVYTIQDEEFAENALKVAEKRIKYLKKHDK</sequence>